<dbReference type="AlphaFoldDB" id="A0AAT9GQW5"/>
<sequence length="284" mass="32557">MNVVLGGGITGLLLAQNLKDVLVIENQPKLGGVFSYDEILDFKVPFHPPLLHSSCAPFNVKEVRLRIFSKKENYLLKKLNIQELPPWLFFKEKMYYVDNLIDIIDTLSKKVRVFHSNIRKINEENIITSKGIIKANKIFVTISKKFILESLGKKSNLKSISIAEIVAVIPKRDIGWDVYINGDNGVSFSHVINAYWLSELYNVLYVIIPFSGSLPIWDKIFSDLKREKILTKDEIIGLRSRIVRDAILIGDEENNLPERFKLCGRLGKWKNLTLCETVQDIHNC</sequence>
<dbReference type="RefSeq" id="WP_369611382.1">
    <property type="nucleotide sequence ID" value="NZ_AP031322.1"/>
</dbReference>
<gene>
    <name evidence="1" type="ORF">SJAV_11670</name>
</gene>
<evidence type="ECO:0008006" key="2">
    <source>
        <dbReference type="Google" id="ProtNLM"/>
    </source>
</evidence>
<dbReference type="EMBL" id="AP031322">
    <property type="protein sequence ID" value="BFH73223.1"/>
    <property type="molecule type" value="Genomic_DNA"/>
</dbReference>
<name>A0AAT9GQW5_9CREN</name>
<proteinExistence type="predicted"/>
<dbReference type="KEGG" id="sjv:SJAV_11670"/>
<reference evidence="1" key="1">
    <citation type="submission" date="2024-03" db="EMBL/GenBank/DDBJ databases">
        <title>Complete genome sequence of Sulfurisphaera javensis strain KD-1.</title>
        <authorList>
            <person name="Sakai H."/>
            <person name="Nur N."/>
            <person name="Suwanto A."/>
            <person name="Kurosawa N."/>
        </authorList>
    </citation>
    <scope>NUCLEOTIDE SEQUENCE</scope>
    <source>
        <strain evidence="1">KD-1</strain>
    </source>
</reference>
<accession>A0AAT9GQW5</accession>
<organism evidence="1">
    <name type="scientific">Sulfurisphaera javensis</name>
    <dbReference type="NCBI Taxonomy" id="2049879"/>
    <lineage>
        <taxon>Archaea</taxon>
        <taxon>Thermoproteota</taxon>
        <taxon>Thermoprotei</taxon>
        <taxon>Sulfolobales</taxon>
        <taxon>Sulfolobaceae</taxon>
        <taxon>Sulfurisphaera</taxon>
    </lineage>
</organism>
<evidence type="ECO:0000313" key="1">
    <source>
        <dbReference type="EMBL" id="BFH73223.1"/>
    </source>
</evidence>
<dbReference type="GeneID" id="92354097"/>
<dbReference type="InterPro" id="IPR036188">
    <property type="entry name" value="FAD/NAD-bd_sf"/>
</dbReference>
<protein>
    <recommendedName>
        <fullName evidence="2">NAD(P)/FAD-dependent oxidoreductase</fullName>
    </recommendedName>
</protein>
<dbReference type="SUPFAM" id="SSF51905">
    <property type="entry name" value="FAD/NAD(P)-binding domain"/>
    <property type="match status" value="1"/>
</dbReference>